<keyword evidence="2" id="KW-1133">Transmembrane helix</keyword>
<reference evidence="3" key="1">
    <citation type="journal article" date="2020" name="Nature">
        <title>Giant virus diversity and host interactions through global metagenomics.</title>
        <authorList>
            <person name="Schulz F."/>
            <person name="Roux S."/>
            <person name="Paez-Espino D."/>
            <person name="Jungbluth S."/>
            <person name="Walsh D.A."/>
            <person name="Denef V.J."/>
            <person name="McMahon K.D."/>
            <person name="Konstantinidis K.T."/>
            <person name="Eloe-Fadrosh E.A."/>
            <person name="Kyrpides N.C."/>
            <person name="Woyke T."/>
        </authorList>
    </citation>
    <scope>NUCLEOTIDE SEQUENCE</scope>
    <source>
        <strain evidence="3">GVMAG-M-3300025860-25</strain>
    </source>
</reference>
<feature type="region of interest" description="Disordered" evidence="1">
    <location>
        <begin position="177"/>
        <end position="250"/>
    </location>
</feature>
<feature type="compositionally biased region" description="Basic and acidic residues" evidence="1">
    <location>
        <begin position="197"/>
        <end position="213"/>
    </location>
</feature>
<feature type="compositionally biased region" description="Basic and acidic residues" evidence="1">
    <location>
        <begin position="122"/>
        <end position="152"/>
    </location>
</feature>
<feature type="transmembrane region" description="Helical" evidence="2">
    <location>
        <begin position="18"/>
        <end position="35"/>
    </location>
</feature>
<name>A0A6C0J754_9ZZZZ</name>
<protein>
    <submittedName>
        <fullName evidence="3">Uncharacterized protein</fullName>
    </submittedName>
</protein>
<feature type="transmembrane region" description="Helical" evidence="2">
    <location>
        <begin position="56"/>
        <end position="84"/>
    </location>
</feature>
<proteinExistence type="predicted"/>
<feature type="compositionally biased region" description="Low complexity" evidence="1">
    <location>
        <begin position="216"/>
        <end position="233"/>
    </location>
</feature>
<evidence type="ECO:0000256" key="1">
    <source>
        <dbReference type="SAM" id="MobiDB-lite"/>
    </source>
</evidence>
<evidence type="ECO:0000313" key="3">
    <source>
        <dbReference type="EMBL" id="QHU01113.1"/>
    </source>
</evidence>
<keyword evidence="2" id="KW-0812">Transmembrane</keyword>
<feature type="region of interest" description="Disordered" evidence="1">
    <location>
        <begin position="122"/>
        <end position="158"/>
    </location>
</feature>
<keyword evidence="2" id="KW-0472">Membrane</keyword>
<feature type="compositionally biased region" description="Basic and acidic residues" evidence="1">
    <location>
        <begin position="235"/>
        <end position="250"/>
    </location>
</feature>
<organism evidence="3">
    <name type="scientific">viral metagenome</name>
    <dbReference type="NCBI Taxonomy" id="1070528"/>
    <lineage>
        <taxon>unclassified sequences</taxon>
        <taxon>metagenomes</taxon>
        <taxon>organismal metagenomes</taxon>
    </lineage>
</organism>
<dbReference type="AlphaFoldDB" id="A0A6C0J754"/>
<feature type="compositionally biased region" description="Acidic residues" evidence="1">
    <location>
        <begin position="184"/>
        <end position="196"/>
    </location>
</feature>
<dbReference type="EMBL" id="MN740335">
    <property type="protein sequence ID" value="QHU01113.1"/>
    <property type="molecule type" value="Genomic_DNA"/>
</dbReference>
<evidence type="ECO:0000256" key="2">
    <source>
        <dbReference type="SAM" id="Phobius"/>
    </source>
</evidence>
<accession>A0A6C0J754</accession>
<sequence>MLEPIFKVLSNVLKNKKFTNFFAFFTLLFISFIVTNEKSNFVQTLVYLTTYQIIRLILVLCISLLICFNLQLGLLFLISLSILINIPLTKNTNINIEKFVNIPNMVDKNKILKYNKNFKEPKKLTDNDKKQSNVNELDKEIEIEKNKENETKKRPKKKGYAISEDLYLDKMENTKKKNEKNDIEEVNLNEEEEDTIEKELNRKFTNDYKKMEEYDSSSSNSSNSQSSDSSTDSSDSEKEIDEIPMKKAREHMLDKLRNGLKKKYLNE</sequence>